<dbReference type="Pfam" id="PF01161">
    <property type="entry name" value="PBP"/>
    <property type="match status" value="1"/>
</dbReference>
<keyword evidence="2" id="KW-1185">Reference proteome</keyword>
<dbReference type="RefSeq" id="WP_275681692.1">
    <property type="nucleotide sequence ID" value="NZ_JAJLJH010000001.1"/>
</dbReference>
<dbReference type="PANTHER" id="PTHR30289:SF1">
    <property type="entry name" value="PEBP (PHOSPHATIDYLETHANOLAMINE-BINDING PROTEIN) FAMILY PROTEIN"/>
    <property type="match status" value="1"/>
</dbReference>
<dbReference type="Proteomes" id="UP001139353">
    <property type="component" value="Unassembled WGS sequence"/>
</dbReference>
<organism evidence="1 2">
    <name type="scientific">Scleromatobacter humisilvae</name>
    <dbReference type="NCBI Taxonomy" id="2897159"/>
    <lineage>
        <taxon>Bacteria</taxon>
        <taxon>Pseudomonadati</taxon>
        <taxon>Pseudomonadota</taxon>
        <taxon>Betaproteobacteria</taxon>
        <taxon>Burkholderiales</taxon>
        <taxon>Sphaerotilaceae</taxon>
        <taxon>Scleromatobacter</taxon>
    </lineage>
</organism>
<gene>
    <name evidence="1" type="ORF">LPC04_08240</name>
</gene>
<comment type="caution">
    <text evidence="1">The sequence shown here is derived from an EMBL/GenBank/DDBJ whole genome shotgun (WGS) entry which is preliminary data.</text>
</comment>
<dbReference type="CDD" id="cd00865">
    <property type="entry name" value="PEBP_bact_arch"/>
    <property type="match status" value="1"/>
</dbReference>
<reference evidence="1" key="1">
    <citation type="submission" date="2021-11" db="EMBL/GenBank/DDBJ databases">
        <title>BS-T2-15 a new species belonging to the Comamonadaceae family isolated from the soil of a French oak forest.</title>
        <authorList>
            <person name="Mieszkin S."/>
            <person name="Alain K."/>
        </authorList>
    </citation>
    <scope>NUCLEOTIDE SEQUENCE</scope>
    <source>
        <strain evidence="1">BS-T2-15</strain>
    </source>
</reference>
<dbReference type="InterPro" id="IPR008914">
    <property type="entry name" value="PEBP"/>
</dbReference>
<accession>A0A9X2BYV0</accession>
<dbReference type="InterPro" id="IPR005247">
    <property type="entry name" value="YbhB_YbcL/LppC-like"/>
</dbReference>
<dbReference type="SUPFAM" id="SSF49777">
    <property type="entry name" value="PEBP-like"/>
    <property type="match status" value="1"/>
</dbReference>
<evidence type="ECO:0000313" key="2">
    <source>
        <dbReference type="Proteomes" id="UP001139353"/>
    </source>
</evidence>
<dbReference type="InterPro" id="IPR036610">
    <property type="entry name" value="PEBP-like_sf"/>
</dbReference>
<dbReference type="Gene3D" id="3.90.280.10">
    <property type="entry name" value="PEBP-like"/>
    <property type="match status" value="1"/>
</dbReference>
<dbReference type="AlphaFoldDB" id="A0A9X2BYV0"/>
<dbReference type="PANTHER" id="PTHR30289">
    <property type="entry name" value="UNCHARACTERIZED PROTEIN YBCL-RELATED"/>
    <property type="match status" value="1"/>
</dbReference>
<proteinExistence type="predicted"/>
<name>A0A9X2BYV0_9BURK</name>
<protein>
    <submittedName>
        <fullName evidence="1">YbhB/YbcL family Raf kinase inhibitor-like protein</fullName>
    </submittedName>
</protein>
<dbReference type="EMBL" id="JAJLJH010000001">
    <property type="protein sequence ID" value="MCK9685697.1"/>
    <property type="molecule type" value="Genomic_DNA"/>
</dbReference>
<dbReference type="NCBIfam" id="TIGR00481">
    <property type="entry name" value="YbhB/YbcL family Raf kinase inhibitor-like protein"/>
    <property type="match status" value="1"/>
</dbReference>
<sequence>MVAWLPSWFGRLLRRIRAGAEKALYVDPSLPAVPATLVVESAAFAHGGSIPKAHTADGERTSPPLSWRGVPGSARSVVVLVEDVDSPTGQPFVHLVAWGGAGVDASLPAGAFAAKGSETARPGFKLGVNGLHRLGYTPPDPPPGHGPHVYVFQVYALDRALALGDRASRRELANAVRRHAVAKGELRASYERV</sequence>
<evidence type="ECO:0000313" key="1">
    <source>
        <dbReference type="EMBL" id="MCK9685697.1"/>
    </source>
</evidence>